<reference evidence="2" key="1">
    <citation type="submission" date="2015-04" db="UniProtKB">
        <authorList>
            <consortium name="EnsemblPlants"/>
        </authorList>
    </citation>
    <scope>IDENTIFICATION</scope>
    <source>
        <strain evidence="2">SL10</strain>
    </source>
</reference>
<name>A0A0E0FJG9_ORYNI</name>
<evidence type="ECO:0000313" key="2">
    <source>
        <dbReference type="EnsemblPlants" id="ONIVA01G12010.1"/>
    </source>
</evidence>
<dbReference type="Gramene" id="ONIVA01G12010.1">
    <property type="protein sequence ID" value="ONIVA01G12010.1"/>
    <property type="gene ID" value="ONIVA01G12010"/>
</dbReference>
<sequence>MSTEAATTAAATTATATTAAATTAAVTTAAKTAAAATTAMTTTTVPSPSAPANDLDDSRWSSRPPRATTAVEKPLHQAPQGAPPLRRSCRFLADAALLLLGGTGASYGWGAVDAVTGATGLAVWSEARRRATERHKVGTRSIASSSSSSAAAPLLNFPDPRLLLILLSLGISR</sequence>
<dbReference type="HOGENOM" id="CLU_1550021_0_0_1"/>
<organism evidence="2">
    <name type="scientific">Oryza nivara</name>
    <name type="common">Indian wild rice</name>
    <name type="synonym">Oryza sativa f. spontanea</name>
    <dbReference type="NCBI Taxonomy" id="4536"/>
    <lineage>
        <taxon>Eukaryota</taxon>
        <taxon>Viridiplantae</taxon>
        <taxon>Streptophyta</taxon>
        <taxon>Embryophyta</taxon>
        <taxon>Tracheophyta</taxon>
        <taxon>Spermatophyta</taxon>
        <taxon>Magnoliopsida</taxon>
        <taxon>Liliopsida</taxon>
        <taxon>Poales</taxon>
        <taxon>Poaceae</taxon>
        <taxon>BOP clade</taxon>
        <taxon>Oryzoideae</taxon>
        <taxon>Oryzeae</taxon>
        <taxon>Oryzinae</taxon>
        <taxon>Oryza</taxon>
    </lineage>
</organism>
<evidence type="ECO:0000256" key="1">
    <source>
        <dbReference type="SAM" id="MobiDB-lite"/>
    </source>
</evidence>
<dbReference type="Proteomes" id="UP000006591">
    <property type="component" value="Chromosome 1"/>
</dbReference>
<protein>
    <submittedName>
        <fullName evidence="2">Uncharacterized protein</fullName>
    </submittedName>
</protein>
<reference evidence="2" key="2">
    <citation type="submission" date="2018-04" db="EMBL/GenBank/DDBJ databases">
        <title>OnivRS2 (Oryza nivara Reference Sequence Version 2).</title>
        <authorList>
            <person name="Zhang J."/>
            <person name="Kudrna D."/>
            <person name="Lee S."/>
            <person name="Talag J."/>
            <person name="Rajasekar S."/>
            <person name="Welchert J."/>
            <person name="Hsing Y.-I."/>
            <person name="Wing R.A."/>
        </authorList>
    </citation>
    <scope>NUCLEOTIDE SEQUENCE [LARGE SCALE GENOMIC DNA]</scope>
</reference>
<dbReference type="EnsemblPlants" id="ONIVA01G12010.1">
    <property type="protein sequence ID" value="ONIVA01G12010.1"/>
    <property type="gene ID" value="ONIVA01G12010"/>
</dbReference>
<feature type="region of interest" description="Disordered" evidence="1">
    <location>
        <begin position="39"/>
        <end position="83"/>
    </location>
</feature>
<accession>A0A0E0FJG9</accession>
<keyword evidence="3" id="KW-1185">Reference proteome</keyword>
<proteinExistence type="predicted"/>
<evidence type="ECO:0000313" key="3">
    <source>
        <dbReference type="Proteomes" id="UP000006591"/>
    </source>
</evidence>
<dbReference type="AlphaFoldDB" id="A0A0E0FJG9"/>